<dbReference type="KEGG" id="afla:FHG64_02975"/>
<name>A0A5B7X1E3_9FLAO</name>
<reference evidence="2 3" key="1">
    <citation type="submission" date="2019-06" db="EMBL/GenBank/DDBJ databases">
        <title>Complete genome sequence of Antarcticibacterium flavum KCTC 52984T from an Antarctic marine sediment.</title>
        <authorList>
            <person name="Lee Y.M."/>
            <person name="Shin S.C."/>
        </authorList>
    </citation>
    <scope>NUCLEOTIDE SEQUENCE [LARGE SCALE GENOMIC DNA]</scope>
    <source>
        <strain evidence="2 3">KCTC 52984</strain>
    </source>
</reference>
<dbReference type="Pfam" id="PF08534">
    <property type="entry name" value="Redoxin"/>
    <property type="match status" value="1"/>
</dbReference>
<evidence type="ECO:0000313" key="3">
    <source>
        <dbReference type="Proteomes" id="UP000309016"/>
    </source>
</evidence>
<dbReference type="GO" id="GO:0016491">
    <property type="term" value="F:oxidoreductase activity"/>
    <property type="evidence" value="ECO:0007669"/>
    <property type="project" value="InterPro"/>
</dbReference>
<dbReference type="PROSITE" id="PS51352">
    <property type="entry name" value="THIOREDOXIN_2"/>
    <property type="match status" value="1"/>
</dbReference>
<protein>
    <submittedName>
        <fullName evidence="2">TlpA family protein disulfide reductase</fullName>
    </submittedName>
</protein>
<dbReference type="InterPro" id="IPR013740">
    <property type="entry name" value="Redoxin"/>
</dbReference>
<evidence type="ECO:0000313" key="2">
    <source>
        <dbReference type="EMBL" id="QCY68433.1"/>
    </source>
</evidence>
<dbReference type="InterPro" id="IPR036249">
    <property type="entry name" value="Thioredoxin-like_sf"/>
</dbReference>
<dbReference type="PANTHER" id="PTHR42852">
    <property type="entry name" value="THIOL:DISULFIDE INTERCHANGE PROTEIN DSBE"/>
    <property type="match status" value="1"/>
</dbReference>
<dbReference type="Gene3D" id="3.40.30.10">
    <property type="entry name" value="Glutaredoxin"/>
    <property type="match status" value="1"/>
</dbReference>
<gene>
    <name evidence="2" type="ORF">FHG64_02975</name>
</gene>
<evidence type="ECO:0000259" key="1">
    <source>
        <dbReference type="PROSITE" id="PS51352"/>
    </source>
</evidence>
<keyword evidence="3" id="KW-1185">Reference proteome</keyword>
<accession>A0A5B7X1E3</accession>
<dbReference type="PANTHER" id="PTHR42852:SF13">
    <property type="entry name" value="PROTEIN DIPZ"/>
    <property type="match status" value="1"/>
</dbReference>
<proteinExistence type="predicted"/>
<dbReference type="EMBL" id="CP040812">
    <property type="protein sequence ID" value="QCY68433.1"/>
    <property type="molecule type" value="Genomic_DNA"/>
</dbReference>
<dbReference type="Proteomes" id="UP000309016">
    <property type="component" value="Chromosome"/>
</dbReference>
<dbReference type="SUPFAM" id="SSF52833">
    <property type="entry name" value="Thioredoxin-like"/>
    <property type="match status" value="1"/>
</dbReference>
<dbReference type="CDD" id="cd02966">
    <property type="entry name" value="TlpA_like_family"/>
    <property type="match status" value="1"/>
</dbReference>
<dbReference type="AlphaFoldDB" id="A0A5B7X1E3"/>
<dbReference type="OrthoDB" id="9815205at2"/>
<organism evidence="2 3">
    <name type="scientific">Antarcticibacterium flavum</name>
    <dbReference type="NCBI Taxonomy" id="2058175"/>
    <lineage>
        <taxon>Bacteria</taxon>
        <taxon>Pseudomonadati</taxon>
        <taxon>Bacteroidota</taxon>
        <taxon>Flavobacteriia</taxon>
        <taxon>Flavobacteriales</taxon>
        <taxon>Flavobacteriaceae</taxon>
        <taxon>Antarcticibacterium</taxon>
    </lineage>
</organism>
<sequence length="160" mass="19000">MLSLKSLLISIIFFGWFYPAFSQQVQLLTVDKLNERLEQGRDTTYVINFWATWCAPCIKELPYFEKLQQEKSSEKLRVLLVSVDFKSQLEKRVIPFVARHDLKNETFLLDERDQQVYIDRINKDWSGAIPATLFVKGGKKRFVEKEFTYNQLLSEYNNFK</sequence>
<dbReference type="InterPro" id="IPR050553">
    <property type="entry name" value="Thioredoxin_ResA/DsbE_sf"/>
</dbReference>
<feature type="domain" description="Thioredoxin" evidence="1">
    <location>
        <begin position="12"/>
        <end position="148"/>
    </location>
</feature>
<dbReference type="InterPro" id="IPR013766">
    <property type="entry name" value="Thioredoxin_domain"/>
</dbReference>